<comment type="caution">
    <text evidence="3">The sequence shown here is derived from an EMBL/GenBank/DDBJ whole genome shotgun (WGS) entry which is preliminary data.</text>
</comment>
<sequence>MKNQDGFTLLSMMLALSILTITLFLAVSTLSVMGKQFEDNASITHKDVRLFFSQTSRELHLSQTVSCSPNHRQLILNKNNEQIVFQPSYPQRVIRLVNGLGYEIVLQHVKNIQFQCTGAFVSIQVIDTQGRSYYWSDRLYLEKGG</sequence>
<evidence type="ECO:0000313" key="4">
    <source>
        <dbReference type="Proteomes" id="UP000654670"/>
    </source>
</evidence>
<evidence type="ECO:0000256" key="1">
    <source>
        <dbReference type="ARBA" id="ARBA00004241"/>
    </source>
</evidence>
<dbReference type="InterPro" id="IPR016977">
    <property type="entry name" value="ComGF"/>
</dbReference>
<comment type="subcellular location">
    <subcellularLocation>
        <location evidence="1">Cell surface</location>
    </subcellularLocation>
</comment>
<name>A0A917S8L7_9BACL</name>
<evidence type="ECO:0000256" key="2">
    <source>
        <dbReference type="ARBA" id="ARBA00023287"/>
    </source>
</evidence>
<protein>
    <recommendedName>
        <fullName evidence="5">Competence protein ComGF</fullName>
    </recommendedName>
</protein>
<keyword evidence="4" id="KW-1185">Reference proteome</keyword>
<reference evidence="3" key="2">
    <citation type="submission" date="2020-09" db="EMBL/GenBank/DDBJ databases">
        <authorList>
            <person name="Sun Q."/>
            <person name="Ohkuma M."/>
        </authorList>
    </citation>
    <scope>NUCLEOTIDE SEQUENCE</scope>
    <source>
        <strain evidence="3">JCM 15325</strain>
    </source>
</reference>
<organism evidence="3 4">
    <name type="scientific">Sporolactobacillus putidus</name>
    <dbReference type="NCBI Taxonomy" id="492735"/>
    <lineage>
        <taxon>Bacteria</taxon>
        <taxon>Bacillati</taxon>
        <taxon>Bacillota</taxon>
        <taxon>Bacilli</taxon>
        <taxon>Bacillales</taxon>
        <taxon>Sporolactobacillaceae</taxon>
        <taxon>Sporolactobacillus</taxon>
    </lineage>
</organism>
<dbReference type="Proteomes" id="UP000654670">
    <property type="component" value="Unassembled WGS sequence"/>
</dbReference>
<gene>
    <name evidence="3" type="ORF">GCM10007968_26840</name>
</gene>
<evidence type="ECO:0008006" key="5">
    <source>
        <dbReference type="Google" id="ProtNLM"/>
    </source>
</evidence>
<dbReference type="NCBIfam" id="NF041002">
    <property type="entry name" value="pilin_ComGF"/>
    <property type="match status" value="1"/>
</dbReference>
<proteinExistence type="predicted"/>
<dbReference type="Pfam" id="PF15980">
    <property type="entry name" value="ComGF"/>
    <property type="match status" value="1"/>
</dbReference>
<reference evidence="3" key="1">
    <citation type="journal article" date="2014" name="Int. J. Syst. Evol. Microbiol.">
        <title>Complete genome sequence of Corynebacterium casei LMG S-19264T (=DSM 44701T), isolated from a smear-ripened cheese.</title>
        <authorList>
            <consortium name="US DOE Joint Genome Institute (JGI-PGF)"/>
            <person name="Walter F."/>
            <person name="Albersmeier A."/>
            <person name="Kalinowski J."/>
            <person name="Ruckert C."/>
        </authorList>
    </citation>
    <scope>NUCLEOTIDE SEQUENCE</scope>
    <source>
        <strain evidence="3">JCM 15325</strain>
    </source>
</reference>
<evidence type="ECO:0000313" key="3">
    <source>
        <dbReference type="EMBL" id="GGL61471.1"/>
    </source>
</evidence>
<dbReference type="EMBL" id="BMOK01000014">
    <property type="protein sequence ID" value="GGL61471.1"/>
    <property type="molecule type" value="Genomic_DNA"/>
</dbReference>
<dbReference type="Pfam" id="PF07963">
    <property type="entry name" value="N_methyl"/>
    <property type="match status" value="1"/>
</dbReference>
<dbReference type="GO" id="GO:0030420">
    <property type="term" value="P:establishment of competence for transformation"/>
    <property type="evidence" value="ECO:0007669"/>
    <property type="project" value="UniProtKB-KW"/>
</dbReference>
<dbReference type="AlphaFoldDB" id="A0A917S8L7"/>
<dbReference type="RefSeq" id="WP_188804383.1">
    <property type="nucleotide sequence ID" value="NZ_BMOK01000014.1"/>
</dbReference>
<keyword evidence="2" id="KW-0178">Competence</keyword>
<dbReference type="GO" id="GO:0009986">
    <property type="term" value="C:cell surface"/>
    <property type="evidence" value="ECO:0007669"/>
    <property type="project" value="UniProtKB-SubCell"/>
</dbReference>
<dbReference type="InterPro" id="IPR012902">
    <property type="entry name" value="N_methyl_site"/>
</dbReference>
<accession>A0A917S8L7</accession>